<dbReference type="FunFam" id="3.40.1190.10:FF:000011">
    <property type="entry name" value="Folylpolyglutamate synthase/dihydrofolate synthase"/>
    <property type="match status" value="1"/>
</dbReference>
<dbReference type="GO" id="GO:0008841">
    <property type="term" value="F:dihydrofolate synthase activity"/>
    <property type="evidence" value="ECO:0007669"/>
    <property type="project" value="UniProtKB-EC"/>
</dbReference>
<dbReference type="Gene3D" id="3.90.190.20">
    <property type="entry name" value="Mur ligase, C-terminal domain"/>
    <property type="match status" value="1"/>
</dbReference>
<dbReference type="GO" id="GO:0004326">
    <property type="term" value="F:tetrahydrofolylpolyglutamate synthase activity"/>
    <property type="evidence" value="ECO:0007669"/>
    <property type="project" value="UniProtKB-EC"/>
</dbReference>
<evidence type="ECO:0000256" key="18">
    <source>
        <dbReference type="ARBA" id="ARBA00047493"/>
    </source>
</evidence>
<evidence type="ECO:0000256" key="16">
    <source>
        <dbReference type="ARBA" id="ARBA00030592"/>
    </source>
</evidence>
<evidence type="ECO:0000256" key="4">
    <source>
        <dbReference type="ARBA" id="ARBA00005150"/>
    </source>
</evidence>
<evidence type="ECO:0000256" key="8">
    <source>
        <dbReference type="ARBA" id="ARBA00019357"/>
    </source>
</evidence>
<dbReference type="EMBL" id="CP053015">
    <property type="protein sequence ID" value="QJQ32841.1"/>
    <property type="molecule type" value="Genomic_DNA"/>
</dbReference>
<dbReference type="InterPro" id="IPR001645">
    <property type="entry name" value="Folylpolyglutamate_synth"/>
</dbReference>
<dbReference type="NCBIfam" id="TIGR01499">
    <property type="entry name" value="folC"/>
    <property type="match status" value="1"/>
</dbReference>
<dbReference type="RefSeq" id="WP_169946505.1">
    <property type="nucleotide sequence ID" value="NZ_CP053015.1"/>
</dbReference>
<comment type="pathway">
    <text evidence="4">Cofactor biosynthesis; tetrahydrofolylpolyglutamate biosynthesis.</text>
</comment>
<dbReference type="EC" id="6.3.2.17" evidence="7"/>
<evidence type="ECO:0000256" key="13">
    <source>
        <dbReference type="ARBA" id="ARBA00022842"/>
    </source>
</evidence>
<keyword evidence="12 22" id="KW-0067">ATP-binding</keyword>
<dbReference type="GO" id="GO:0005737">
    <property type="term" value="C:cytoplasm"/>
    <property type="evidence" value="ECO:0007669"/>
    <property type="project" value="TreeGrafter"/>
</dbReference>
<evidence type="ECO:0000256" key="11">
    <source>
        <dbReference type="ARBA" id="ARBA00022741"/>
    </source>
</evidence>
<keyword evidence="10" id="KW-0479">Metal-binding</keyword>
<keyword evidence="11 22" id="KW-0547">Nucleotide-binding</keyword>
<evidence type="ECO:0000256" key="9">
    <source>
        <dbReference type="ARBA" id="ARBA00022598"/>
    </source>
</evidence>
<evidence type="ECO:0000256" key="21">
    <source>
        <dbReference type="ARBA" id="ARBA00049161"/>
    </source>
</evidence>
<evidence type="ECO:0000256" key="6">
    <source>
        <dbReference type="ARBA" id="ARBA00013023"/>
    </source>
</evidence>
<dbReference type="PROSITE" id="PS01012">
    <property type="entry name" value="FOLYLPOLYGLU_SYNT_2"/>
    <property type="match status" value="1"/>
</dbReference>
<comment type="catalytic activity">
    <reaction evidence="21">
        <text>7,8-dihydropteroate + L-glutamate + ATP = 7,8-dihydrofolate + ADP + phosphate + H(+)</text>
        <dbReference type="Rhea" id="RHEA:23584"/>
        <dbReference type="ChEBI" id="CHEBI:15378"/>
        <dbReference type="ChEBI" id="CHEBI:17839"/>
        <dbReference type="ChEBI" id="CHEBI:29985"/>
        <dbReference type="ChEBI" id="CHEBI:30616"/>
        <dbReference type="ChEBI" id="CHEBI:43474"/>
        <dbReference type="ChEBI" id="CHEBI:57451"/>
        <dbReference type="ChEBI" id="CHEBI:456216"/>
        <dbReference type="EC" id="6.3.2.12"/>
    </reaction>
</comment>
<evidence type="ECO:0000256" key="12">
    <source>
        <dbReference type="ARBA" id="ARBA00022840"/>
    </source>
</evidence>
<dbReference type="SUPFAM" id="SSF53244">
    <property type="entry name" value="MurD-like peptide ligases, peptide-binding domain"/>
    <property type="match status" value="1"/>
</dbReference>
<comment type="pathway">
    <text evidence="3">Cofactor biosynthesis; tetrahydrofolate biosynthesis; 7,8-dihydrofolate from 2-amino-4-hydroxy-6-hydroxymethyl-7,8-dihydropteridine diphosphate and 4-aminobenzoate: step 2/2.</text>
</comment>
<organism evidence="24 25">
    <name type="scientific">Sphingomonas lacunae</name>
    <dbReference type="NCBI Taxonomy" id="2698828"/>
    <lineage>
        <taxon>Bacteria</taxon>
        <taxon>Pseudomonadati</taxon>
        <taxon>Pseudomonadota</taxon>
        <taxon>Alphaproteobacteria</taxon>
        <taxon>Sphingomonadales</taxon>
        <taxon>Sphingomonadaceae</taxon>
        <taxon>Sphingomonas</taxon>
    </lineage>
</organism>
<comment type="function">
    <text evidence="2">Functions in two distinct reactions of the de novo folate biosynthetic pathway. Catalyzes the addition of a glutamate residue to dihydropteroate (7,8-dihydropteroate or H2Pte) to form dihydrofolate (7,8-dihydrofolate monoglutamate or H2Pte-Glu). Also catalyzes successive additions of L-glutamate to tetrahydrofolate or 10-formyltetrahydrofolate or 5,10-methylenetetrahydrofolate, leading to folylpolyglutamate derivatives.</text>
</comment>
<evidence type="ECO:0000256" key="3">
    <source>
        <dbReference type="ARBA" id="ARBA00004799"/>
    </source>
</evidence>
<dbReference type="PANTHER" id="PTHR11136">
    <property type="entry name" value="FOLYLPOLYGLUTAMATE SYNTHASE-RELATED"/>
    <property type="match status" value="1"/>
</dbReference>
<dbReference type="Gene3D" id="3.40.1190.10">
    <property type="entry name" value="Mur-like, catalytic domain"/>
    <property type="match status" value="1"/>
</dbReference>
<protein>
    <recommendedName>
        <fullName evidence="8">Dihydrofolate synthase/folylpolyglutamate synthase</fullName>
        <ecNumber evidence="6">6.3.2.12</ecNumber>
        <ecNumber evidence="7">6.3.2.17</ecNumber>
    </recommendedName>
    <alternativeName>
        <fullName evidence="17">Folylpoly-gamma-glutamate synthetase-dihydrofolate synthetase</fullName>
    </alternativeName>
    <alternativeName>
        <fullName evidence="15">Folylpolyglutamate synthetase</fullName>
    </alternativeName>
    <alternativeName>
        <fullName evidence="16">Tetrahydrofolylpolyglutamate synthase</fullName>
    </alternativeName>
</protein>
<reference evidence="24 25" key="1">
    <citation type="submission" date="2020-01" db="EMBL/GenBank/DDBJ databases">
        <title>Sphingomonas sp. strain CSW-10.</title>
        <authorList>
            <person name="Chen W.-M."/>
        </authorList>
    </citation>
    <scope>NUCLEOTIDE SEQUENCE [LARGE SCALE GENOMIC DNA]</scope>
    <source>
        <strain evidence="24 25">CSW-10</strain>
    </source>
</reference>
<sequence>MADHARSDDPAVQAQLDRLAKLSPGADTLGLERITALLERLSNPHLSLPPVFHVAGTNGKGSTCAVLRAALEGDGKKVHVYTSPHLVRFNERIRLAGELISDAMLAAYLSRVLDQAEGIGASFFEVTTAVAFLAFHEHPADACIIEVGLGGRLDATNVLGSTAASGVAQLGIDHEAFLGSAIEGIAREKAAIARPGRPLVTLAYPFEVREAVAETARAQGSYVLREGSDWSCLALPDMLKVVVEGRTVEADLPALPGLHQAQNAGLAIAMLLSQKIVDVSAAALKAAPAKMLWPARLQTLSDGPLTDRAPGRTVRLDGGHNISAAEALARWLATEPQHILIIGMLANKDAAGLIATLASRIKGVIAVPIPGHDHHGPADLALLAEQHGITSVTASNLTQAMAMAAHFPDAPILIAGSLYLAGEALRLNREFPV</sequence>
<keyword evidence="9 22" id="KW-0436">Ligase</keyword>
<dbReference type="AlphaFoldDB" id="A0A6M4B0H3"/>
<evidence type="ECO:0000256" key="19">
    <source>
        <dbReference type="ARBA" id="ARBA00047808"/>
    </source>
</evidence>
<evidence type="ECO:0000256" key="17">
    <source>
        <dbReference type="ARBA" id="ARBA00032510"/>
    </source>
</evidence>
<dbReference type="InterPro" id="IPR004101">
    <property type="entry name" value="Mur_ligase_C"/>
</dbReference>
<dbReference type="KEGG" id="slan:GV829_10635"/>
<proteinExistence type="inferred from homology"/>
<dbReference type="Pfam" id="PF02875">
    <property type="entry name" value="Mur_ligase_C"/>
    <property type="match status" value="1"/>
</dbReference>
<keyword evidence="14" id="KW-0289">Folate biosynthesis</keyword>
<dbReference type="GO" id="GO:0046872">
    <property type="term" value="F:metal ion binding"/>
    <property type="evidence" value="ECO:0007669"/>
    <property type="project" value="UniProtKB-KW"/>
</dbReference>
<comment type="catalytic activity">
    <reaction evidence="18">
        <text>(6S)-5,6,7,8-tetrahydrofolyl-(gamma-L-Glu)(n) + L-glutamate + ATP = (6S)-5,6,7,8-tetrahydrofolyl-(gamma-L-Glu)(n+1) + ADP + phosphate + H(+)</text>
        <dbReference type="Rhea" id="RHEA:10580"/>
        <dbReference type="Rhea" id="RHEA-COMP:14738"/>
        <dbReference type="Rhea" id="RHEA-COMP:14740"/>
        <dbReference type="ChEBI" id="CHEBI:15378"/>
        <dbReference type="ChEBI" id="CHEBI:29985"/>
        <dbReference type="ChEBI" id="CHEBI:30616"/>
        <dbReference type="ChEBI" id="CHEBI:43474"/>
        <dbReference type="ChEBI" id="CHEBI:141005"/>
        <dbReference type="ChEBI" id="CHEBI:456216"/>
        <dbReference type="EC" id="6.3.2.17"/>
    </reaction>
</comment>
<keyword evidence="13" id="KW-0460">Magnesium</keyword>
<evidence type="ECO:0000256" key="2">
    <source>
        <dbReference type="ARBA" id="ARBA00002714"/>
    </source>
</evidence>
<dbReference type="EC" id="6.3.2.12" evidence="6"/>
<comment type="similarity">
    <text evidence="5 22">Belongs to the folylpolyglutamate synthase family.</text>
</comment>
<evidence type="ECO:0000256" key="5">
    <source>
        <dbReference type="ARBA" id="ARBA00008276"/>
    </source>
</evidence>
<evidence type="ECO:0000256" key="14">
    <source>
        <dbReference type="ARBA" id="ARBA00022909"/>
    </source>
</evidence>
<comment type="catalytic activity">
    <reaction evidence="19">
        <text>10-formyltetrahydrofolyl-(gamma-L-Glu)(n) + L-glutamate + ATP = 10-formyltetrahydrofolyl-(gamma-L-Glu)(n+1) + ADP + phosphate + H(+)</text>
        <dbReference type="Rhea" id="RHEA:51904"/>
        <dbReference type="Rhea" id="RHEA-COMP:13088"/>
        <dbReference type="Rhea" id="RHEA-COMP:14300"/>
        <dbReference type="ChEBI" id="CHEBI:15378"/>
        <dbReference type="ChEBI" id="CHEBI:29985"/>
        <dbReference type="ChEBI" id="CHEBI:30616"/>
        <dbReference type="ChEBI" id="CHEBI:43474"/>
        <dbReference type="ChEBI" id="CHEBI:134413"/>
        <dbReference type="ChEBI" id="CHEBI:456216"/>
        <dbReference type="EC" id="6.3.2.17"/>
    </reaction>
</comment>
<dbReference type="GO" id="GO:0046656">
    <property type="term" value="P:folic acid biosynthetic process"/>
    <property type="evidence" value="ECO:0007669"/>
    <property type="project" value="UniProtKB-KW"/>
</dbReference>
<evidence type="ECO:0000313" key="24">
    <source>
        <dbReference type="EMBL" id="QJQ32841.1"/>
    </source>
</evidence>
<dbReference type="InterPro" id="IPR018109">
    <property type="entry name" value="Folylpolyglutamate_synth_CS"/>
</dbReference>
<dbReference type="PIRSF" id="PIRSF001563">
    <property type="entry name" value="Folylpolyglu_synth"/>
    <property type="match status" value="1"/>
</dbReference>
<accession>A0A6M4B0H3</accession>
<dbReference type="Proteomes" id="UP000503018">
    <property type="component" value="Chromosome"/>
</dbReference>
<evidence type="ECO:0000256" key="7">
    <source>
        <dbReference type="ARBA" id="ARBA00013025"/>
    </source>
</evidence>
<evidence type="ECO:0000256" key="20">
    <source>
        <dbReference type="ARBA" id="ARBA00049035"/>
    </source>
</evidence>
<evidence type="ECO:0000259" key="23">
    <source>
        <dbReference type="Pfam" id="PF02875"/>
    </source>
</evidence>
<keyword evidence="25" id="KW-1185">Reference proteome</keyword>
<dbReference type="InterPro" id="IPR036565">
    <property type="entry name" value="Mur-like_cat_sf"/>
</dbReference>
<evidence type="ECO:0000256" key="15">
    <source>
        <dbReference type="ARBA" id="ARBA00030048"/>
    </source>
</evidence>
<evidence type="ECO:0000256" key="1">
    <source>
        <dbReference type="ARBA" id="ARBA00001946"/>
    </source>
</evidence>
<dbReference type="GO" id="GO:0005524">
    <property type="term" value="F:ATP binding"/>
    <property type="evidence" value="ECO:0007669"/>
    <property type="project" value="UniProtKB-KW"/>
</dbReference>
<comment type="cofactor">
    <cofactor evidence="1">
        <name>Mg(2+)</name>
        <dbReference type="ChEBI" id="CHEBI:18420"/>
    </cofactor>
</comment>
<dbReference type="PANTHER" id="PTHR11136:SF0">
    <property type="entry name" value="DIHYDROFOLATE SYNTHETASE-RELATED"/>
    <property type="match status" value="1"/>
</dbReference>
<comment type="catalytic activity">
    <reaction evidence="20">
        <text>(6R)-5,10-methylenetetrahydrofolyl-(gamma-L-Glu)(n) + L-glutamate + ATP = (6R)-5,10-methylenetetrahydrofolyl-(gamma-L-Glu)(n+1) + ADP + phosphate + H(+)</text>
        <dbReference type="Rhea" id="RHEA:51912"/>
        <dbReference type="Rhea" id="RHEA-COMP:13257"/>
        <dbReference type="Rhea" id="RHEA-COMP:13258"/>
        <dbReference type="ChEBI" id="CHEBI:15378"/>
        <dbReference type="ChEBI" id="CHEBI:29985"/>
        <dbReference type="ChEBI" id="CHEBI:30616"/>
        <dbReference type="ChEBI" id="CHEBI:43474"/>
        <dbReference type="ChEBI" id="CHEBI:136572"/>
        <dbReference type="ChEBI" id="CHEBI:456216"/>
        <dbReference type="EC" id="6.3.2.17"/>
    </reaction>
</comment>
<evidence type="ECO:0000313" key="25">
    <source>
        <dbReference type="Proteomes" id="UP000503018"/>
    </source>
</evidence>
<evidence type="ECO:0000256" key="10">
    <source>
        <dbReference type="ARBA" id="ARBA00022723"/>
    </source>
</evidence>
<dbReference type="SUPFAM" id="SSF53623">
    <property type="entry name" value="MurD-like peptide ligases, catalytic domain"/>
    <property type="match status" value="1"/>
</dbReference>
<gene>
    <name evidence="24" type="ORF">GV829_10635</name>
</gene>
<evidence type="ECO:0000256" key="22">
    <source>
        <dbReference type="PIRNR" id="PIRNR001563"/>
    </source>
</evidence>
<feature type="domain" description="Mur ligase C-terminal" evidence="23">
    <location>
        <begin position="310"/>
        <end position="417"/>
    </location>
</feature>
<name>A0A6M4B0H3_9SPHN</name>
<dbReference type="InterPro" id="IPR036615">
    <property type="entry name" value="Mur_ligase_C_dom_sf"/>
</dbReference>